<gene>
    <name evidence="12" type="ORF">MCOR_21869</name>
</gene>
<dbReference type="Proteomes" id="UP000507470">
    <property type="component" value="Unassembled WGS sequence"/>
</dbReference>
<dbReference type="SUPFAM" id="SSF81321">
    <property type="entry name" value="Family A G protein-coupled receptor-like"/>
    <property type="match status" value="1"/>
</dbReference>
<comment type="similarity">
    <text evidence="9">Belongs to the G-protein coupled receptor 1 family.</text>
</comment>
<evidence type="ECO:0000256" key="4">
    <source>
        <dbReference type="ARBA" id="ARBA00022989"/>
    </source>
</evidence>
<comment type="subcellular location">
    <subcellularLocation>
        <location evidence="1">Cell membrane</location>
        <topology evidence="1">Multi-pass membrane protein</topology>
    </subcellularLocation>
</comment>
<keyword evidence="7 9" id="KW-0675">Receptor</keyword>
<keyword evidence="4 10" id="KW-1133">Transmembrane helix</keyword>
<feature type="transmembrane region" description="Helical" evidence="10">
    <location>
        <begin position="237"/>
        <end position="257"/>
    </location>
</feature>
<dbReference type="PRINTS" id="PR00237">
    <property type="entry name" value="GPCRRHODOPSN"/>
</dbReference>
<keyword evidence="8 9" id="KW-0807">Transducer</keyword>
<dbReference type="AlphaFoldDB" id="A0A6J8BS89"/>
<dbReference type="InterPro" id="IPR050569">
    <property type="entry name" value="TAAR"/>
</dbReference>
<sequence>MEGEEPKELETDIKIAVGIMCAFSVIGVIGNGLVLYGFTRARSKYTSTIFILTLAGTDFTTCLITIPATIAIELNKFEMENDILCKIFHFLTTSTISFSALTMVMIAIDRYFCICRPFMRVMTVSRAGVLICMSVIIAFVIGIFICLSYGVYVYEIDVRQSNLTSLLNETSTIDPNLSPEEIKNNLMKAHDLYKNESGLHNKTDELKGQIVMFGHCYFNHLTFGKKGAQTFKTIHSAFYAVCVIAVIFIYCIIYVFILKRRRRRLRNESFPCCTFKQSPIGENDNTEIVYLGNDATTQTEDINLNESSCSGKFKNGFTDRTKGVLHSKLEKIRMNNIKTALMLSIVAVIFIIVFLPAWLMMHDLIDFNVTIFYLYFTYNVSNPFVYAFMNPDFRKQMIDIFKTWRKVP</sequence>
<dbReference type="GO" id="GO:0004930">
    <property type="term" value="F:G protein-coupled receptor activity"/>
    <property type="evidence" value="ECO:0007669"/>
    <property type="project" value="UniProtKB-KW"/>
</dbReference>
<dbReference type="InterPro" id="IPR017452">
    <property type="entry name" value="GPCR_Rhodpsn_7TM"/>
</dbReference>
<evidence type="ECO:0000256" key="2">
    <source>
        <dbReference type="ARBA" id="ARBA00022475"/>
    </source>
</evidence>
<organism evidence="12 13">
    <name type="scientific">Mytilus coruscus</name>
    <name type="common">Sea mussel</name>
    <dbReference type="NCBI Taxonomy" id="42192"/>
    <lineage>
        <taxon>Eukaryota</taxon>
        <taxon>Metazoa</taxon>
        <taxon>Spiralia</taxon>
        <taxon>Lophotrochozoa</taxon>
        <taxon>Mollusca</taxon>
        <taxon>Bivalvia</taxon>
        <taxon>Autobranchia</taxon>
        <taxon>Pteriomorphia</taxon>
        <taxon>Mytilida</taxon>
        <taxon>Mytiloidea</taxon>
        <taxon>Mytilidae</taxon>
        <taxon>Mytilinae</taxon>
        <taxon>Mytilus</taxon>
    </lineage>
</organism>
<dbReference type="OrthoDB" id="6076970at2759"/>
<dbReference type="PANTHER" id="PTHR24249">
    <property type="entry name" value="HISTAMINE RECEPTOR-RELATED G-PROTEIN COUPLED RECEPTOR"/>
    <property type="match status" value="1"/>
</dbReference>
<dbReference type="CDD" id="cd00637">
    <property type="entry name" value="7tm_classA_rhodopsin-like"/>
    <property type="match status" value="1"/>
</dbReference>
<accession>A0A6J8BS89</accession>
<evidence type="ECO:0000259" key="11">
    <source>
        <dbReference type="PROSITE" id="PS50262"/>
    </source>
</evidence>
<proteinExistence type="inferred from homology"/>
<feature type="transmembrane region" description="Helical" evidence="10">
    <location>
        <begin position="340"/>
        <end position="359"/>
    </location>
</feature>
<protein>
    <recommendedName>
        <fullName evidence="11">G-protein coupled receptors family 1 profile domain-containing protein</fullName>
    </recommendedName>
</protein>
<keyword evidence="2" id="KW-1003">Cell membrane</keyword>
<dbReference type="Pfam" id="PF00001">
    <property type="entry name" value="7tm_1"/>
    <property type="match status" value="1"/>
</dbReference>
<evidence type="ECO:0000256" key="8">
    <source>
        <dbReference type="ARBA" id="ARBA00023224"/>
    </source>
</evidence>
<keyword evidence="13" id="KW-1185">Reference proteome</keyword>
<name>A0A6J8BS89_MYTCO</name>
<evidence type="ECO:0000256" key="5">
    <source>
        <dbReference type="ARBA" id="ARBA00023040"/>
    </source>
</evidence>
<evidence type="ECO:0000256" key="3">
    <source>
        <dbReference type="ARBA" id="ARBA00022692"/>
    </source>
</evidence>
<evidence type="ECO:0000256" key="10">
    <source>
        <dbReference type="SAM" id="Phobius"/>
    </source>
</evidence>
<evidence type="ECO:0000256" key="1">
    <source>
        <dbReference type="ARBA" id="ARBA00004651"/>
    </source>
</evidence>
<dbReference type="PROSITE" id="PS50262">
    <property type="entry name" value="G_PROTEIN_RECEP_F1_2"/>
    <property type="match status" value="1"/>
</dbReference>
<reference evidence="12 13" key="1">
    <citation type="submission" date="2020-06" db="EMBL/GenBank/DDBJ databases">
        <authorList>
            <person name="Li R."/>
            <person name="Bekaert M."/>
        </authorList>
    </citation>
    <scope>NUCLEOTIDE SEQUENCE [LARGE SCALE GENOMIC DNA]</scope>
    <source>
        <strain evidence="13">wild</strain>
    </source>
</reference>
<dbReference type="SMART" id="SM01381">
    <property type="entry name" value="7TM_GPCR_Srsx"/>
    <property type="match status" value="1"/>
</dbReference>
<dbReference type="Gene3D" id="1.20.1070.10">
    <property type="entry name" value="Rhodopsin 7-helix transmembrane proteins"/>
    <property type="match status" value="1"/>
</dbReference>
<feature type="transmembrane region" description="Helical" evidence="10">
    <location>
        <begin position="129"/>
        <end position="152"/>
    </location>
</feature>
<evidence type="ECO:0000256" key="6">
    <source>
        <dbReference type="ARBA" id="ARBA00023136"/>
    </source>
</evidence>
<evidence type="ECO:0000313" key="13">
    <source>
        <dbReference type="Proteomes" id="UP000507470"/>
    </source>
</evidence>
<feature type="domain" description="G-protein coupled receptors family 1 profile" evidence="11">
    <location>
        <begin position="30"/>
        <end position="386"/>
    </location>
</feature>
<dbReference type="InterPro" id="IPR000276">
    <property type="entry name" value="GPCR_Rhodpsn"/>
</dbReference>
<dbReference type="GO" id="GO:0005886">
    <property type="term" value="C:plasma membrane"/>
    <property type="evidence" value="ECO:0007669"/>
    <property type="project" value="UniProtKB-SubCell"/>
</dbReference>
<feature type="transmembrane region" description="Helical" evidence="10">
    <location>
        <begin position="50"/>
        <end position="72"/>
    </location>
</feature>
<dbReference type="EMBL" id="CACVKT020003882">
    <property type="protein sequence ID" value="CAC5386432.1"/>
    <property type="molecule type" value="Genomic_DNA"/>
</dbReference>
<evidence type="ECO:0000256" key="7">
    <source>
        <dbReference type="ARBA" id="ARBA00023170"/>
    </source>
</evidence>
<feature type="transmembrane region" description="Helical" evidence="10">
    <location>
        <begin position="371"/>
        <end position="389"/>
    </location>
</feature>
<feature type="transmembrane region" description="Helical" evidence="10">
    <location>
        <begin position="87"/>
        <end position="108"/>
    </location>
</feature>
<keyword evidence="5 9" id="KW-0297">G-protein coupled receptor</keyword>
<dbReference type="PROSITE" id="PS00237">
    <property type="entry name" value="G_PROTEIN_RECEP_F1_1"/>
    <property type="match status" value="1"/>
</dbReference>
<feature type="transmembrane region" description="Helical" evidence="10">
    <location>
        <begin position="15"/>
        <end position="38"/>
    </location>
</feature>
<keyword evidence="6 10" id="KW-0472">Membrane</keyword>
<keyword evidence="3 9" id="KW-0812">Transmembrane</keyword>
<evidence type="ECO:0000313" key="12">
    <source>
        <dbReference type="EMBL" id="CAC5386432.1"/>
    </source>
</evidence>
<evidence type="ECO:0000256" key="9">
    <source>
        <dbReference type="RuleBase" id="RU000688"/>
    </source>
</evidence>